<name>A0A4U0ZBU7_9ALTE</name>
<feature type="transmembrane region" description="Helical" evidence="1">
    <location>
        <begin position="122"/>
        <end position="142"/>
    </location>
</feature>
<accession>A0A4U0ZBU7</accession>
<dbReference type="Proteomes" id="UP000305471">
    <property type="component" value="Unassembled WGS sequence"/>
</dbReference>
<comment type="caution">
    <text evidence="2">The sequence shown here is derived from an EMBL/GenBank/DDBJ whole genome shotgun (WGS) entry which is preliminary data.</text>
</comment>
<keyword evidence="3" id="KW-1185">Reference proteome</keyword>
<keyword evidence="1" id="KW-0472">Membrane</keyword>
<dbReference type="AlphaFoldDB" id="A0A4U0ZBU7"/>
<dbReference type="EMBL" id="SWCO01000016">
    <property type="protein sequence ID" value="TKB00523.1"/>
    <property type="molecule type" value="Genomic_DNA"/>
</dbReference>
<dbReference type="RefSeq" id="WP_136783861.1">
    <property type="nucleotide sequence ID" value="NZ_SWCO01000016.1"/>
</dbReference>
<evidence type="ECO:0000313" key="3">
    <source>
        <dbReference type="Proteomes" id="UP000305471"/>
    </source>
</evidence>
<keyword evidence="1" id="KW-1133">Transmembrane helix</keyword>
<reference evidence="2 3" key="1">
    <citation type="submission" date="2019-04" db="EMBL/GenBank/DDBJ databases">
        <title>Alteromonas portus sp. nov., an alginate lyase-excreting marine bacterium.</title>
        <authorList>
            <person name="Huang H."/>
            <person name="Mo K."/>
            <person name="Bao S."/>
        </authorList>
    </citation>
    <scope>NUCLEOTIDE SEQUENCE [LARGE SCALE GENOMIC DNA]</scope>
    <source>
        <strain evidence="2 3">HB161718</strain>
    </source>
</reference>
<evidence type="ECO:0000313" key="2">
    <source>
        <dbReference type="EMBL" id="TKB00523.1"/>
    </source>
</evidence>
<keyword evidence="1" id="KW-0812">Transmembrane</keyword>
<organism evidence="2 3">
    <name type="scientific">Alteromonas portus</name>
    <dbReference type="NCBI Taxonomy" id="2565549"/>
    <lineage>
        <taxon>Bacteria</taxon>
        <taxon>Pseudomonadati</taxon>
        <taxon>Pseudomonadota</taxon>
        <taxon>Gammaproteobacteria</taxon>
        <taxon>Alteromonadales</taxon>
        <taxon>Alteromonadaceae</taxon>
        <taxon>Alteromonas/Salinimonas group</taxon>
        <taxon>Alteromonas</taxon>
    </lineage>
</organism>
<gene>
    <name evidence="2" type="ORF">E5672_19630</name>
</gene>
<feature type="transmembrane region" description="Helical" evidence="1">
    <location>
        <begin position="99"/>
        <end position="116"/>
    </location>
</feature>
<proteinExistence type="predicted"/>
<sequence length="155" mass="17397">MEPNYSEYSTLELEDALENIDKESFPDRVERIKVEIASRQTSVKSSLNTVSDDIEPNEQFFKCPTCEKKIGFFSKSANKWGKTKTCPHCNAPFETTVKLKLFAIALIPALIIHLFILRPLVVAFGLHGAISTGIICGILSVLSMRYRKVRSTNVT</sequence>
<protein>
    <submittedName>
        <fullName evidence="2">Uncharacterized protein</fullName>
    </submittedName>
</protein>
<dbReference type="OrthoDB" id="6717714at2"/>
<evidence type="ECO:0000256" key="1">
    <source>
        <dbReference type="SAM" id="Phobius"/>
    </source>
</evidence>